<dbReference type="EMBL" id="CP036274">
    <property type="protein sequence ID" value="QDU30827.1"/>
    <property type="molecule type" value="Genomic_DNA"/>
</dbReference>
<dbReference type="InterPro" id="IPR009874">
    <property type="entry name" value="DUF1428"/>
</dbReference>
<proteinExistence type="predicted"/>
<dbReference type="InterPro" id="IPR011008">
    <property type="entry name" value="Dimeric_a/b-barrel"/>
</dbReference>
<keyword evidence="2" id="KW-1185">Reference proteome</keyword>
<dbReference type="Gene3D" id="3.30.70.100">
    <property type="match status" value="1"/>
</dbReference>
<dbReference type="OrthoDB" id="9792392at2"/>
<dbReference type="Pfam" id="PF07237">
    <property type="entry name" value="DUF1428"/>
    <property type="match status" value="1"/>
</dbReference>
<evidence type="ECO:0008006" key="3">
    <source>
        <dbReference type="Google" id="ProtNLM"/>
    </source>
</evidence>
<dbReference type="PIRSF" id="PIRSF007028">
    <property type="entry name" value="UCP007028"/>
    <property type="match status" value="1"/>
</dbReference>
<dbReference type="Proteomes" id="UP000315017">
    <property type="component" value="Chromosome"/>
</dbReference>
<dbReference type="RefSeq" id="WP_145096919.1">
    <property type="nucleotide sequence ID" value="NZ_CP036274.1"/>
</dbReference>
<gene>
    <name evidence="1" type="ORF">ETAA8_59760</name>
</gene>
<accession>A0A517YKS3</accession>
<organism evidence="1 2">
    <name type="scientific">Anatilimnocola aggregata</name>
    <dbReference type="NCBI Taxonomy" id="2528021"/>
    <lineage>
        <taxon>Bacteria</taxon>
        <taxon>Pseudomonadati</taxon>
        <taxon>Planctomycetota</taxon>
        <taxon>Planctomycetia</taxon>
        <taxon>Pirellulales</taxon>
        <taxon>Pirellulaceae</taxon>
        <taxon>Anatilimnocola</taxon>
    </lineage>
</organism>
<protein>
    <recommendedName>
        <fullName evidence="3">DUF1428 domain-containing protein</fullName>
    </recommendedName>
</protein>
<name>A0A517YKS3_9BACT</name>
<evidence type="ECO:0000313" key="1">
    <source>
        <dbReference type="EMBL" id="QDU30827.1"/>
    </source>
</evidence>
<dbReference type="SUPFAM" id="SSF54909">
    <property type="entry name" value="Dimeric alpha+beta barrel"/>
    <property type="match status" value="1"/>
</dbReference>
<evidence type="ECO:0000313" key="2">
    <source>
        <dbReference type="Proteomes" id="UP000315017"/>
    </source>
</evidence>
<sequence>MSYVDGFLFCVPEAKLPDFVKIAKKACKIWLEHGALEYFECQGEDLEIPNMLSFNKVAKPKAGEVVLFSFIIYKSRKHRDQVNKKVMADPRIHEGMDPNNMPFDCKRMAYGGFKALVEAKAKSA</sequence>
<dbReference type="KEGG" id="aagg:ETAA8_59760"/>
<dbReference type="AlphaFoldDB" id="A0A517YKS3"/>
<reference evidence="1 2" key="1">
    <citation type="submission" date="2019-02" db="EMBL/GenBank/DDBJ databases">
        <title>Deep-cultivation of Planctomycetes and their phenomic and genomic characterization uncovers novel biology.</title>
        <authorList>
            <person name="Wiegand S."/>
            <person name="Jogler M."/>
            <person name="Boedeker C."/>
            <person name="Pinto D."/>
            <person name="Vollmers J."/>
            <person name="Rivas-Marin E."/>
            <person name="Kohn T."/>
            <person name="Peeters S.H."/>
            <person name="Heuer A."/>
            <person name="Rast P."/>
            <person name="Oberbeckmann S."/>
            <person name="Bunk B."/>
            <person name="Jeske O."/>
            <person name="Meyerdierks A."/>
            <person name="Storesund J.E."/>
            <person name="Kallscheuer N."/>
            <person name="Luecker S."/>
            <person name="Lage O.M."/>
            <person name="Pohl T."/>
            <person name="Merkel B.J."/>
            <person name="Hornburger P."/>
            <person name="Mueller R.-W."/>
            <person name="Bruemmer F."/>
            <person name="Labrenz M."/>
            <person name="Spormann A.M."/>
            <person name="Op den Camp H."/>
            <person name="Overmann J."/>
            <person name="Amann R."/>
            <person name="Jetten M.S.M."/>
            <person name="Mascher T."/>
            <person name="Medema M.H."/>
            <person name="Devos D.P."/>
            <person name="Kaster A.-K."/>
            <person name="Ovreas L."/>
            <person name="Rohde M."/>
            <person name="Galperin M.Y."/>
            <person name="Jogler C."/>
        </authorList>
    </citation>
    <scope>NUCLEOTIDE SEQUENCE [LARGE SCALE GENOMIC DNA]</scope>
    <source>
        <strain evidence="1 2">ETA_A8</strain>
    </source>
</reference>